<dbReference type="AlphaFoldDB" id="A0A2T4VXZ4"/>
<reference evidence="2" key="1">
    <citation type="submission" date="2018-02" db="EMBL/GenBank/DDBJ databases">
        <title>Genome sequence of Candidatus Liberibacter europaeus.</title>
        <authorList>
            <person name="Frampton R.A."/>
            <person name="Thompson S.M."/>
            <person name="David C."/>
            <person name="Addison S.M."/>
            <person name="Smith G.R."/>
        </authorList>
    </citation>
    <scope>NUCLEOTIDE SEQUENCE [LARGE SCALE GENOMIC DNA]</scope>
</reference>
<gene>
    <name evidence="1" type="ORF">C4617_02175</name>
</gene>
<dbReference type="Proteomes" id="UP000240811">
    <property type="component" value="Unassembled WGS sequence"/>
</dbReference>
<protein>
    <submittedName>
        <fullName evidence="1">Uncharacterized protein</fullName>
    </submittedName>
</protein>
<comment type="caution">
    <text evidence="1">The sequence shown here is derived from an EMBL/GenBank/DDBJ whole genome shotgun (WGS) entry which is preliminary data.</text>
</comment>
<proteinExistence type="predicted"/>
<accession>A0A2T4VXZ4</accession>
<evidence type="ECO:0000313" key="1">
    <source>
        <dbReference type="EMBL" id="PTL86645.1"/>
    </source>
</evidence>
<name>A0A2T4VXZ4_9HYPH</name>
<evidence type="ECO:0000313" key="2">
    <source>
        <dbReference type="Proteomes" id="UP000240811"/>
    </source>
</evidence>
<organism evidence="1 2">
    <name type="scientific">Candidatus Liberibacter europaeus</name>
    <dbReference type="NCBI Taxonomy" id="744859"/>
    <lineage>
        <taxon>Bacteria</taxon>
        <taxon>Pseudomonadati</taxon>
        <taxon>Pseudomonadota</taxon>
        <taxon>Alphaproteobacteria</taxon>
        <taxon>Hyphomicrobiales</taxon>
        <taxon>Rhizobiaceae</taxon>
        <taxon>Liberibacter</taxon>
    </lineage>
</organism>
<sequence length="112" mass="12673">MEVSSVKSNIDSLQDMDKGFSSISRDGSYFDSFQSFFEDNSIHETSSKSIPIPDVTQKLQGIMFQYFTKSILPDETVKSLGGGFYGDFWKEILAYNISNAIVKQHKIDINLQ</sequence>
<dbReference type="EMBL" id="PSQJ01000002">
    <property type="protein sequence ID" value="PTL86645.1"/>
    <property type="molecule type" value="Genomic_DNA"/>
</dbReference>